<evidence type="ECO:0000313" key="1">
    <source>
        <dbReference type="EMBL" id="GAG15487.1"/>
    </source>
</evidence>
<dbReference type="Gene3D" id="2.120.10.30">
    <property type="entry name" value="TolB, C-terminal domain"/>
    <property type="match status" value="1"/>
</dbReference>
<dbReference type="AlphaFoldDB" id="X0VWL8"/>
<dbReference type="InterPro" id="IPR011042">
    <property type="entry name" value="6-blade_b-propeller_TolB-like"/>
</dbReference>
<protein>
    <recommendedName>
        <fullName evidence="2">SMP-30/Gluconolactonase/LRE-like region domain-containing protein</fullName>
    </recommendedName>
</protein>
<organism evidence="1">
    <name type="scientific">marine sediment metagenome</name>
    <dbReference type="NCBI Taxonomy" id="412755"/>
    <lineage>
        <taxon>unclassified sequences</taxon>
        <taxon>metagenomes</taxon>
        <taxon>ecological metagenomes</taxon>
    </lineage>
</organism>
<dbReference type="SUPFAM" id="SSF63829">
    <property type="entry name" value="Calcium-dependent phosphotriesterase"/>
    <property type="match status" value="1"/>
</dbReference>
<reference evidence="1" key="1">
    <citation type="journal article" date="2014" name="Front. Microbiol.">
        <title>High frequency of phylogenetically diverse reductive dehalogenase-homologous genes in deep subseafloor sedimentary metagenomes.</title>
        <authorList>
            <person name="Kawai M."/>
            <person name="Futagami T."/>
            <person name="Toyoda A."/>
            <person name="Takaki Y."/>
            <person name="Nishi S."/>
            <person name="Hori S."/>
            <person name="Arai W."/>
            <person name="Tsubouchi T."/>
            <person name="Morono Y."/>
            <person name="Uchiyama I."/>
            <person name="Ito T."/>
            <person name="Fujiyama A."/>
            <person name="Inagaki F."/>
            <person name="Takami H."/>
        </authorList>
    </citation>
    <scope>NUCLEOTIDE SEQUENCE</scope>
    <source>
        <strain evidence="1">Expedition CK06-06</strain>
    </source>
</reference>
<evidence type="ECO:0008006" key="2">
    <source>
        <dbReference type="Google" id="ProtNLM"/>
    </source>
</evidence>
<sequence>MIDVTWQIVASGIVSPEGPAVDRDGNVFLVSRWTGKVVQVTAEGVVHELVDTGGKPQSVALLPTGQLLLADAENHVLQRMTRKGKLTTIASRVDGTSEEFLGPNDLVV</sequence>
<gene>
    <name evidence="1" type="ORF">S01H1_52322</name>
</gene>
<feature type="non-terminal residue" evidence="1">
    <location>
        <position position="108"/>
    </location>
</feature>
<dbReference type="EMBL" id="BARS01033814">
    <property type="protein sequence ID" value="GAG15487.1"/>
    <property type="molecule type" value="Genomic_DNA"/>
</dbReference>
<proteinExistence type="predicted"/>
<accession>X0VWL8</accession>
<name>X0VWL8_9ZZZZ</name>
<comment type="caution">
    <text evidence="1">The sequence shown here is derived from an EMBL/GenBank/DDBJ whole genome shotgun (WGS) entry which is preliminary data.</text>
</comment>